<name>A0ACB7NZ76_9PEZI</name>
<evidence type="ECO:0000313" key="2">
    <source>
        <dbReference type="Proteomes" id="UP000724584"/>
    </source>
</evidence>
<keyword evidence="2" id="KW-1185">Reference proteome</keyword>
<sequence>MAPLIRSTVIALLSSAVAGHGGIWNYSIAGDWRPGFFPYYPAEGQHSIQRHWIDFSPIVDTTSPALVCNNPGDYAEEYATIDAGAEIQAYYPGWPHDIGAVVVWMAYCGPDAGACSSFNGTGRHWFKIDEAGLLSGGMREGLWAQGKLIANNNTWAVTVPETLRGGAYLMRHELVALHVPFKPEFYPECAHLYVVGSGDEVPGEEYLASIPGVWEDDGKELLVHAGVGGEHLC</sequence>
<dbReference type="Proteomes" id="UP000724584">
    <property type="component" value="Unassembled WGS sequence"/>
</dbReference>
<comment type="caution">
    <text evidence="1">The sequence shown here is derived from an EMBL/GenBank/DDBJ whole genome shotgun (WGS) entry which is preliminary data.</text>
</comment>
<proteinExistence type="predicted"/>
<gene>
    <name evidence="1" type="ORF">F5144DRAFT_606213</name>
</gene>
<dbReference type="EMBL" id="JAGIZQ010000006">
    <property type="protein sequence ID" value="KAH6623746.1"/>
    <property type="molecule type" value="Genomic_DNA"/>
</dbReference>
<protein>
    <submittedName>
        <fullName evidence="1">Glycoside hydrolase</fullName>
    </submittedName>
</protein>
<keyword evidence="1" id="KW-0378">Hydrolase</keyword>
<organism evidence="1 2">
    <name type="scientific">Chaetomium tenue</name>
    <dbReference type="NCBI Taxonomy" id="1854479"/>
    <lineage>
        <taxon>Eukaryota</taxon>
        <taxon>Fungi</taxon>
        <taxon>Dikarya</taxon>
        <taxon>Ascomycota</taxon>
        <taxon>Pezizomycotina</taxon>
        <taxon>Sordariomycetes</taxon>
        <taxon>Sordariomycetidae</taxon>
        <taxon>Sordariales</taxon>
        <taxon>Chaetomiaceae</taxon>
        <taxon>Chaetomium</taxon>
    </lineage>
</organism>
<accession>A0ACB7NZ76</accession>
<reference evidence="1 2" key="1">
    <citation type="journal article" date="2021" name="Nat. Commun.">
        <title>Genetic determinants of endophytism in the Arabidopsis root mycobiome.</title>
        <authorList>
            <person name="Mesny F."/>
            <person name="Miyauchi S."/>
            <person name="Thiergart T."/>
            <person name="Pickel B."/>
            <person name="Atanasova L."/>
            <person name="Karlsson M."/>
            <person name="Huettel B."/>
            <person name="Barry K.W."/>
            <person name="Haridas S."/>
            <person name="Chen C."/>
            <person name="Bauer D."/>
            <person name="Andreopoulos W."/>
            <person name="Pangilinan J."/>
            <person name="LaButti K."/>
            <person name="Riley R."/>
            <person name="Lipzen A."/>
            <person name="Clum A."/>
            <person name="Drula E."/>
            <person name="Henrissat B."/>
            <person name="Kohler A."/>
            <person name="Grigoriev I.V."/>
            <person name="Martin F.M."/>
            <person name="Hacquard S."/>
        </authorList>
    </citation>
    <scope>NUCLEOTIDE SEQUENCE [LARGE SCALE GENOMIC DNA]</scope>
    <source>
        <strain evidence="1 2">MPI-SDFR-AT-0079</strain>
    </source>
</reference>
<evidence type="ECO:0000313" key="1">
    <source>
        <dbReference type="EMBL" id="KAH6623746.1"/>
    </source>
</evidence>